<feature type="non-terminal residue" evidence="1">
    <location>
        <position position="1"/>
    </location>
</feature>
<evidence type="ECO:0008006" key="2">
    <source>
        <dbReference type="Google" id="ProtNLM"/>
    </source>
</evidence>
<reference evidence="1" key="1">
    <citation type="journal article" date="2014" name="Front. Microbiol.">
        <title>High frequency of phylogenetically diverse reductive dehalogenase-homologous genes in deep subseafloor sedimentary metagenomes.</title>
        <authorList>
            <person name="Kawai M."/>
            <person name="Futagami T."/>
            <person name="Toyoda A."/>
            <person name="Takaki Y."/>
            <person name="Nishi S."/>
            <person name="Hori S."/>
            <person name="Arai W."/>
            <person name="Tsubouchi T."/>
            <person name="Morono Y."/>
            <person name="Uchiyama I."/>
            <person name="Ito T."/>
            <person name="Fujiyama A."/>
            <person name="Inagaki F."/>
            <person name="Takami H."/>
        </authorList>
    </citation>
    <scope>NUCLEOTIDE SEQUENCE</scope>
    <source>
        <strain evidence="1">Expedition CK06-06</strain>
    </source>
</reference>
<dbReference type="EMBL" id="BARS01021259">
    <property type="protein sequence ID" value="GAG01632.1"/>
    <property type="molecule type" value="Genomic_DNA"/>
</dbReference>
<accession>X0UQW5</accession>
<dbReference type="AlphaFoldDB" id="X0UQW5"/>
<feature type="non-terminal residue" evidence="1">
    <location>
        <position position="272"/>
    </location>
</feature>
<comment type="caution">
    <text evidence="1">The sequence shown here is derived from an EMBL/GenBank/DDBJ whole genome shotgun (WGS) entry which is preliminary data.</text>
</comment>
<gene>
    <name evidence="1" type="ORF">S01H1_34177</name>
</gene>
<sequence>VRAEEAGGVISKTFQAINKAVKLGGSGLRQLEKITGESGAALQKQFGEDAIGVFQKFIVGLQRMSGENKILSSELKILGIEGLRVQKVLPPLAANASEFARALGLANAEVENATALNIEFNRALESGESQAQLLTNAVEGLQREIGDKLVRVLKIAGPPLISFIQGLTETKVETFARTTDDVKILVKEIEVFRNKITALQGDLSLSESLAIGPDPRRIAALTEKDLLEGLKVLQQRISAIKTHEAQKSLEELQEQLISLSEKSLDAEPLLEG</sequence>
<protein>
    <recommendedName>
        <fullName evidence="2">Phage tail tape measure protein domain-containing protein</fullName>
    </recommendedName>
</protein>
<organism evidence="1">
    <name type="scientific">marine sediment metagenome</name>
    <dbReference type="NCBI Taxonomy" id="412755"/>
    <lineage>
        <taxon>unclassified sequences</taxon>
        <taxon>metagenomes</taxon>
        <taxon>ecological metagenomes</taxon>
    </lineage>
</organism>
<name>X0UQW5_9ZZZZ</name>
<proteinExistence type="predicted"/>
<evidence type="ECO:0000313" key="1">
    <source>
        <dbReference type="EMBL" id="GAG01632.1"/>
    </source>
</evidence>